<reference evidence="3 4" key="1">
    <citation type="submission" date="2024-10" db="EMBL/GenBank/DDBJ databases">
        <title>Updated reference genomes for cyclostephanoid diatoms.</title>
        <authorList>
            <person name="Roberts W.R."/>
            <person name="Alverson A.J."/>
        </authorList>
    </citation>
    <scope>NUCLEOTIDE SEQUENCE [LARGE SCALE GENOMIC DNA]</scope>
    <source>
        <strain evidence="3 4">AJA010-31</strain>
    </source>
</reference>
<proteinExistence type="inferred from homology"/>
<dbReference type="InterPro" id="IPR050168">
    <property type="entry name" value="AAA_ATPase_domain"/>
</dbReference>
<comment type="similarity">
    <text evidence="1">Belongs to the AAA ATPase family.</text>
</comment>
<dbReference type="InterPro" id="IPR003960">
    <property type="entry name" value="ATPase_AAA_CS"/>
</dbReference>
<dbReference type="EMBL" id="JALLPJ020000240">
    <property type="protein sequence ID" value="KAL3797765.1"/>
    <property type="molecule type" value="Genomic_DNA"/>
</dbReference>
<dbReference type="GO" id="GO:0005524">
    <property type="term" value="F:ATP binding"/>
    <property type="evidence" value="ECO:0007669"/>
    <property type="project" value="UniProtKB-KW"/>
</dbReference>
<evidence type="ECO:0000259" key="2">
    <source>
        <dbReference type="SMART" id="SM00382"/>
    </source>
</evidence>
<gene>
    <name evidence="3" type="ORF">ACHAWO_000382</name>
</gene>
<comment type="caution">
    <text evidence="3">The sequence shown here is derived from an EMBL/GenBank/DDBJ whole genome shotgun (WGS) entry which is preliminary data.</text>
</comment>
<organism evidence="3 4">
    <name type="scientific">Cyclotella atomus</name>
    <dbReference type="NCBI Taxonomy" id="382360"/>
    <lineage>
        <taxon>Eukaryota</taxon>
        <taxon>Sar</taxon>
        <taxon>Stramenopiles</taxon>
        <taxon>Ochrophyta</taxon>
        <taxon>Bacillariophyta</taxon>
        <taxon>Coscinodiscophyceae</taxon>
        <taxon>Thalassiosirophycidae</taxon>
        <taxon>Stephanodiscales</taxon>
        <taxon>Stephanodiscaceae</taxon>
        <taxon>Cyclotella</taxon>
    </lineage>
</organism>
<dbReference type="SMART" id="SM00382">
    <property type="entry name" value="AAA"/>
    <property type="match status" value="1"/>
</dbReference>
<keyword evidence="1" id="KW-0547">Nucleotide-binding</keyword>
<evidence type="ECO:0000256" key="1">
    <source>
        <dbReference type="RuleBase" id="RU003651"/>
    </source>
</evidence>
<evidence type="ECO:0000313" key="4">
    <source>
        <dbReference type="Proteomes" id="UP001530400"/>
    </source>
</evidence>
<dbReference type="AlphaFoldDB" id="A0ABD3QBL2"/>
<dbReference type="PANTHER" id="PTHR23077:SF117">
    <property type="entry name" value="AAA+ ATPASE DOMAIN-CONTAINING PROTEIN"/>
    <property type="match status" value="1"/>
</dbReference>
<keyword evidence="1" id="KW-0067">ATP-binding</keyword>
<dbReference type="InterPro" id="IPR003959">
    <property type="entry name" value="ATPase_AAA_core"/>
</dbReference>
<keyword evidence="4" id="KW-1185">Reference proteome</keyword>
<dbReference type="InterPro" id="IPR003593">
    <property type="entry name" value="AAA+_ATPase"/>
</dbReference>
<feature type="domain" description="AAA+ ATPase" evidence="2">
    <location>
        <begin position="323"/>
        <end position="457"/>
    </location>
</feature>
<name>A0ABD3QBL2_9STRA</name>
<evidence type="ECO:0000313" key="3">
    <source>
        <dbReference type="EMBL" id="KAL3797765.1"/>
    </source>
</evidence>
<dbReference type="Gene3D" id="1.10.8.60">
    <property type="match status" value="2"/>
</dbReference>
<dbReference type="Gene3D" id="3.40.50.300">
    <property type="entry name" value="P-loop containing nucleotide triphosphate hydrolases"/>
    <property type="match status" value="2"/>
</dbReference>
<accession>A0ABD3QBL2</accession>
<dbReference type="PANTHER" id="PTHR23077">
    <property type="entry name" value="AAA-FAMILY ATPASE"/>
    <property type="match status" value="1"/>
</dbReference>
<dbReference type="Pfam" id="PF00004">
    <property type="entry name" value="AAA"/>
    <property type="match status" value="1"/>
</dbReference>
<dbReference type="SUPFAM" id="SSF52540">
    <property type="entry name" value="P-loop containing nucleoside triphosphate hydrolases"/>
    <property type="match status" value="2"/>
</dbReference>
<protein>
    <recommendedName>
        <fullName evidence="2">AAA+ ATPase domain-containing protein</fullName>
    </recommendedName>
</protein>
<sequence>MKAMLLERELSQMSGTIGTSFEVLNVSAKDILLGVVPSPSVEQRRFILSDASTATSRTIQRLLVIDDLDVVIVDSDEEETASTSNNLESEQLRALNAIVKLIDTSIASSNCFAIGISRTSLARLPTQLARVGRIEKEVLMAPPSLRQRKDIFEFWLSTLPTNKHLSASTMNAWADQLAPRTAGCVASDIQRICADALTAAIARQSQSLEQIQSLKNVMQNTCVEWNDIREASQMYIPSQLSAMDVIPPKFSNQYNSLSSGVDFRTEFDQVWKEFGGYNDMKMRLFRTVVRPWRYHIMKSESSALIEGASAPTSIMNDMLDSSRPSGILFHGPAGNGKTLAAMCLASSLGLNCVKWLGGSEATLRSIFSRARAASPCILFIDELDSLAMNREQDNTSATSGVQSRILTTLLNEMDGITNAGSSQSVLVVAATNRLDSIDAALLRPGRLEEHVLLSHPDASSVLDILKMKTLNMPLGDSIKLDELSEALSNKSASCAQVEGLCRDACLIAMRRCSDETDLSTLSISDSDTKEAFRLIT</sequence>
<dbReference type="FunFam" id="3.40.50.300:FF:001921">
    <property type="entry name" value="AAA ATPase domain-containing protein"/>
    <property type="match status" value="1"/>
</dbReference>
<dbReference type="PROSITE" id="PS00674">
    <property type="entry name" value="AAA"/>
    <property type="match status" value="1"/>
</dbReference>
<dbReference type="InterPro" id="IPR027417">
    <property type="entry name" value="P-loop_NTPase"/>
</dbReference>
<dbReference type="Proteomes" id="UP001530400">
    <property type="component" value="Unassembled WGS sequence"/>
</dbReference>